<accession>A0A7D9MVT7</accession>
<evidence type="ECO:0000313" key="2">
    <source>
        <dbReference type="EMBL" id="QLA47019.1"/>
    </source>
</evidence>
<dbReference type="GO" id="GO:0016032">
    <property type="term" value="P:viral process"/>
    <property type="evidence" value="ECO:0007669"/>
    <property type="project" value="InterPro"/>
</dbReference>
<sequence>MYFEFPGETQLQEEEWMETTSLQSPTGAQFQAPQRVPDLEEQLVESAMVEMSLNQLQADFSRRLQFQEQEHRPLRLISLMASEMTDLQVHLILMTDMWILRLDTRTSSTQTTLGPSSSMQETPRVRWQISTRTRYASLLEHSMWSWLIIIDQGLRNEWYLTTNSLSIESPDILLDSFLSQSGLTLVGQRQQ</sequence>
<organism evidence="2 3">
    <name type="scientific">Telok Forest virus</name>
    <dbReference type="NCBI Taxonomy" id="2748198"/>
    <lineage>
        <taxon>Viruses</taxon>
        <taxon>Riboviria</taxon>
        <taxon>Orthornavirae</taxon>
        <taxon>Negarnaviricota</taxon>
        <taxon>Polyploviricotina</taxon>
        <taxon>Bunyaviricetes</taxon>
        <taxon>Elliovirales</taxon>
        <taxon>Peribunyaviridae</taxon>
        <taxon>Orthobunyavirus</taxon>
        <taxon>Orthobunyavirus telokense</taxon>
    </lineage>
</organism>
<dbReference type="KEGG" id="vg:80553715"/>
<dbReference type="EMBL" id="MK896451">
    <property type="protein sequence ID" value="QLA47019.1"/>
    <property type="molecule type" value="Viral_cRNA"/>
</dbReference>
<keyword evidence="3" id="KW-1185">Reference proteome</keyword>
<dbReference type="RefSeq" id="YP_010840647.1">
    <property type="nucleotide sequence ID" value="NC_078899.1"/>
</dbReference>
<dbReference type="Proteomes" id="UP001300385">
    <property type="component" value="Genome"/>
</dbReference>
<proteinExistence type="predicted"/>
<dbReference type="InterPro" id="IPR000797">
    <property type="entry name" value="Bunya_NSs"/>
</dbReference>
<protein>
    <recommendedName>
        <fullName evidence="1">Non-structural protein NS-S</fullName>
    </recommendedName>
</protein>
<name>A0A7D9MVT7_9VIRU</name>
<dbReference type="GeneID" id="80553715"/>
<evidence type="ECO:0000313" key="3">
    <source>
        <dbReference type="Proteomes" id="UP001300385"/>
    </source>
</evidence>
<reference evidence="2 3" key="1">
    <citation type="submission" date="2019-05" db="EMBL/GenBank/DDBJ databases">
        <title>Genomic Characterization of 104 Bunyaviruses in the Families Peribunyaviridae, Nairoviridae, and Phenuiviridae.</title>
        <authorList>
            <person name="Kapuscinski M."/>
            <person name="Bergren N."/>
            <person name="Russell B."/>
            <person name="Lee J."/>
            <person name="Borland E."/>
            <person name="King D."/>
            <person name="Burkhalter K."/>
            <person name="Stenglein M."/>
            <person name="Kading R."/>
        </authorList>
    </citation>
    <scope>NUCLEOTIDE SEQUENCE [LARGE SCALE GENOMIC DNA]</scope>
    <source>
        <strain evidence="2 3">MalP 72-4</strain>
    </source>
</reference>
<evidence type="ECO:0000256" key="1">
    <source>
        <dbReference type="ARBA" id="ARBA00014100"/>
    </source>
</evidence>
<dbReference type="Pfam" id="PF01104">
    <property type="entry name" value="Bunya_NS-S"/>
    <property type="match status" value="1"/>
</dbReference>